<comment type="caution">
    <text evidence="1">The sequence shown here is derived from an EMBL/GenBank/DDBJ whole genome shotgun (WGS) entry which is preliminary data.</text>
</comment>
<reference evidence="1 2" key="1">
    <citation type="submission" date="2024-05" db="EMBL/GenBank/DDBJ databases">
        <title>Genetic variation in Jamaican populations of the coffee berry borer (Hypothenemus hampei).</title>
        <authorList>
            <person name="Errbii M."/>
            <person name="Myrie A."/>
        </authorList>
    </citation>
    <scope>NUCLEOTIDE SEQUENCE [LARGE SCALE GENOMIC DNA]</scope>
    <source>
        <strain evidence="1">JA-Hopewell-2020-01-JO</strain>
        <tissue evidence="1">Whole body</tissue>
    </source>
</reference>
<organism evidence="1 2">
    <name type="scientific">Hypothenemus hampei</name>
    <name type="common">Coffee berry borer</name>
    <dbReference type="NCBI Taxonomy" id="57062"/>
    <lineage>
        <taxon>Eukaryota</taxon>
        <taxon>Metazoa</taxon>
        <taxon>Ecdysozoa</taxon>
        <taxon>Arthropoda</taxon>
        <taxon>Hexapoda</taxon>
        <taxon>Insecta</taxon>
        <taxon>Pterygota</taxon>
        <taxon>Neoptera</taxon>
        <taxon>Endopterygota</taxon>
        <taxon>Coleoptera</taxon>
        <taxon>Polyphaga</taxon>
        <taxon>Cucujiformia</taxon>
        <taxon>Curculionidae</taxon>
        <taxon>Scolytinae</taxon>
        <taxon>Hypothenemus</taxon>
    </lineage>
</organism>
<dbReference type="Proteomes" id="UP001566132">
    <property type="component" value="Unassembled WGS sequence"/>
</dbReference>
<proteinExistence type="predicted"/>
<gene>
    <name evidence="1" type="ORF">ABEB36_010022</name>
</gene>
<accession>A0ABD1EKE1</accession>
<protein>
    <submittedName>
        <fullName evidence="1">Uncharacterized protein</fullName>
    </submittedName>
</protein>
<dbReference type="EMBL" id="JBDJPC010000007">
    <property type="protein sequence ID" value="KAL1494423.1"/>
    <property type="molecule type" value="Genomic_DNA"/>
</dbReference>
<keyword evidence="2" id="KW-1185">Reference proteome</keyword>
<evidence type="ECO:0000313" key="2">
    <source>
        <dbReference type="Proteomes" id="UP001566132"/>
    </source>
</evidence>
<sequence>MSHELNSQISLSQRLIDNYNNIIRTLTSNQEKINVAFKYLQFNIKQVLDDLAIYLIFQDLVNQFISDCEILRDFLDNLENAISFATDNILDNKKKEQNAIPKFKNQLSYYKFLGTQVTFTDTKIAEEVCPIIEKHYICTEKLKFDDGCMEQLLNKTKLELLTGPIFKLPTKKPIIEQISQELVFILPQQIEEIFAQCKTDQQYIEINRSVLVTIPDECIIEINKTRFANNLNVEEVQPIILLEKIHRFGCTSHCHAMDEILSTQIDVSKETKWTNSNYTRTTSNERVTGFPEKQQVEQDPNLVDWLEKLRISEEAKTKVLTHGYKLCELLNDVTKNKIGKLGLDRGSSLQI</sequence>
<evidence type="ECO:0000313" key="1">
    <source>
        <dbReference type="EMBL" id="KAL1494423.1"/>
    </source>
</evidence>
<name>A0ABD1EKE1_HYPHA</name>
<dbReference type="AlphaFoldDB" id="A0ABD1EKE1"/>